<feature type="transmembrane region" description="Helical" evidence="6">
    <location>
        <begin position="7"/>
        <end position="24"/>
    </location>
</feature>
<dbReference type="Proteomes" id="UP001164748">
    <property type="component" value="Plasmid unnamed"/>
</dbReference>
<dbReference type="EMBL" id="CP114589">
    <property type="protein sequence ID" value="WBA10107.1"/>
    <property type="molecule type" value="Genomic_DNA"/>
</dbReference>
<reference evidence="7 9" key="1">
    <citation type="journal article" date="2017" name="Genome Announc.">
        <title>Draft Genome Sequences of Salinivibrio proteolyticus, Salinivibrio sharmensis, Salinivibrio siamensis, Salinivibrio costicola subsp. alcaliphilus, Salinivibrio costicola subsp. vallismortis, and 29 New Isolates Belonging to the Genus Salinivibrio.</title>
        <authorList>
            <person name="Lopez-Hermoso C."/>
            <person name="de la Haba R.R."/>
            <person name="Sanchez-Porro C."/>
            <person name="Bayliss S.C."/>
            <person name="Feil E.J."/>
            <person name="Ventosa A."/>
        </authorList>
    </citation>
    <scope>NUCLEOTIDE SEQUENCE [LARGE SCALE GENOMIC DNA]</scope>
    <source>
        <strain evidence="7 9">IC202</strain>
    </source>
</reference>
<keyword evidence="2" id="KW-1003">Cell membrane</keyword>
<evidence type="ECO:0000313" key="8">
    <source>
        <dbReference type="EMBL" id="WBA10107.1"/>
    </source>
</evidence>
<dbReference type="Pfam" id="PF03788">
    <property type="entry name" value="LrgA"/>
    <property type="match status" value="1"/>
</dbReference>
<keyword evidence="4 6" id="KW-1133">Transmembrane helix</keyword>
<evidence type="ECO:0000256" key="6">
    <source>
        <dbReference type="SAM" id="Phobius"/>
    </source>
</evidence>
<organism evidence="7 9">
    <name type="scientific">Salinivibrio kushneri</name>
    <dbReference type="NCBI Taxonomy" id="1908198"/>
    <lineage>
        <taxon>Bacteria</taxon>
        <taxon>Pseudomonadati</taxon>
        <taxon>Pseudomonadota</taxon>
        <taxon>Gammaproteobacteria</taxon>
        <taxon>Vibrionales</taxon>
        <taxon>Vibrionaceae</taxon>
        <taxon>Salinivibrio</taxon>
    </lineage>
</organism>
<gene>
    <name evidence="7" type="ORF">BZG09_15960</name>
    <name evidence="8" type="ORF">N8M53_14970</name>
</gene>
<dbReference type="InterPro" id="IPR005538">
    <property type="entry name" value="LrgA/CidA"/>
</dbReference>
<comment type="subcellular location">
    <subcellularLocation>
        <location evidence="1">Cell membrane</location>
        <topology evidence="1">Multi-pass membrane protein</topology>
    </subcellularLocation>
</comment>
<proteinExistence type="predicted"/>
<evidence type="ECO:0000313" key="7">
    <source>
        <dbReference type="EMBL" id="OOE41296.1"/>
    </source>
</evidence>
<evidence type="ECO:0000256" key="1">
    <source>
        <dbReference type="ARBA" id="ARBA00004651"/>
    </source>
</evidence>
<evidence type="ECO:0000256" key="5">
    <source>
        <dbReference type="ARBA" id="ARBA00023136"/>
    </source>
</evidence>
<keyword evidence="8" id="KW-0614">Plasmid</keyword>
<evidence type="ECO:0000313" key="10">
    <source>
        <dbReference type="Proteomes" id="UP001164748"/>
    </source>
</evidence>
<keyword evidence="5 6" id="KW-0472">Membrane</keyword>
<keyword evidence="3 6" id="KW-0812">Transmembrane</keyword>
<dbReference type="GO" id="GO:0005886">
    <property type="term" value="C:plasma membrane"/>
    <property type="evidence" value="ECO:0007669"/>
    <property type="project" value="UniProtKB-SubCell"/>
</dbReference>
<dbReference type="Proteomes" id="UP000188726">
    <property type="component" value="Unassembled WGS sequence"/>
</dbReference>
<dbReference type="EMBL" id="MUEO01000063">
    <property type="protein sequence ID" value="OOE41296.1"/>
    <property type="molecule type" value="Genomic_DNA"/>
</dbReference>
<reference evidence="8" key="2">
    <citation type="submission" date="2022-09" db="EMBL/GenBank/DDBJ databases">
        <authorList>
            <person name="Li Z.-J."/>
        </authorList>
    </citation>
    <scope>NUCLEOTIDE SEQUENCE</scope>
    <source>
        <strain evidence="8">TGB11</strain>
        <plasmid evidence="8">unnamed</plasmid>
    </source>
</reference>
<geneLocation type="plasmid" evidence="8 10">
    <name>unnamed</name>
</geneLocation>
<dbReference type="PANTHER" id="PTHR33931">
    <property type="entry name" value="HOLIN-LIKE PROTEIN CIDA-RELATED"/>
    <property type="match status" value="1"/>
</dbReference>
<evidence type="ECO:0000256" key="3">
    <source>
        <dbReference type="ARBA" id="ARBA00022692"/>
    </source>
</evidence>
<feature type="transmembrane region" description="Helical" evidence="6">
    <location>
        <begin position="95"/>
        <end position="118"/>
    </location>
</feature>
<feature type="transmembrane region" description="Helical" evidence="6">
    <location>
        <begin position="30"/>
        <end position="51"/>
    </location>
</feature>
<protein>
    <submittedName>
        <fullName evidence="7">CidA/LrgA family protein</fullName>
    </submittedName>
</protein>
<dbReference type="AlphaFoldDB" id="A0A854FGJ9"/>
<evidence type="ECO:0000256" key="2">
    <source>
        <dbReference type="ARBA" id="ARBA00022475"/>
    </source>
</evidence>
<evidence type="ECO:0000256" key="4">
    <source>
        <dbReference type="ARBA" id="ARBA00022989"/>
    </source>
</evidence>
<evidence type="ECO:0000313" key="9">
    <source>
        <dbReference type="Proteomes" id="UP000188726"/>
    </source>
</evidence>
<dbReference type="PANTHER" id="PTHR33931:SF2">
    <property type="entry name" value="HOLIN-LIKE PROTEIN CIDA"/>
    <property type="match status" value="1"/>
</dbReference>
<name>A0A854FGJ9_9GAMM</name>
<feature type="transmembrane region" description="Helical" evidence="6">
    <location>
        <begin position="63"/>
        <end position="83"/>
    </location>
</feature>
<sequence length="143" mass="16173">MQLIKNALLTLLQVFVLAGIWFLSDWLVTTFAIPLPANLTGMLLLLGALMLKIVRADWLRRGAAWLLAEMLLFFVPAVVAVVNYQDLLLQEGGKIMVVLILSTAMVIASTAWVVDKVYRFEVKMARRRSNHHHTHHPDLKPEC</sequence>
<accession>A0A854FGJ9</accession>
<dbReference type="RefSeq" id="WP_046075946.1">
    <property type="nucleotide sequence ID" value="NZ_CP114587.1"/>
</dbReference>